<keyword evidence="3" id="KW-1185">Reference proteome</keyword>
<dbReference type="Proteomes" id="UP000567885">
    <property type="component" value="Unassembled WGS sequence"/>
</dbReference>
<evidence type="ECO:0000313" key="2">
    <source>
        <dbReference type="EMBL" id="KAF5679425.1"/>
    </source>
</evidence>
<feature type="compositionally biased region" description="Acidic residues" evidence="1">
    <location>
        <begin position="23"/>
        <end position="41"/>
    </location>
</feature>
<feature type="region of interest" description="Disordered" evidence="1">
    <location>
        <begin position="1"/>
        <end position="53"/>
    </location>
</feature>
<reference evidence="2 3" key="1">
    <citation type="submission" date="2020-05" db="EMBL/GenBank/DDBJ databases">
        <title>Identification and distribution of gene clusters putatively required for synthesis of sphingolipid metabolism inhibitors in phylogenetically diverse species of the filamentous fungus Fusarium.</title>
        <authorList>
            <person name="Kim H.-S."/>
            <person name="Busman M."/>
            <person name="Brown D.W."/>
            <person name="Divon H."/>
            <person name="Uhlig S."/>
            <person name="Proctor R.H."/>
        </authorList>
    </citation>
    <scope>NUCLEOTIDE SEQUENCE [LARGE SCALE GENOMIC DNA]</scope>
    <source>
        <strain evidence="2 3">NRRL 20693</strain>
    </source>
</reference>
<sequence length="73" mass="7976">MGLPLINTATQPIEPTTETVSAETEEGEDLGSEELDSDIPDDFDKKVDEDTDDEAEKAFDEWLNEELGAATTT</sequence>
<accession>A0A8H5U1H4</accession>
<dbReference type="AlphaFoldDB" id="A0A8H5U1H4"/>
<dbReference type="EMBL" id="JAAGWQ010000012">
    <property type="protein sequence ID" value="KAF5679425.1"/>
    <property type="molecule type" value="Genomic_DNA"/>
</dbReference>
<name>A0A8H5U1H4_FUSHE</name>
<evidence type="ECO:0000313" key="3">
    <source>
        <dbReference type="Proteomes" id="UP000567885"/>
    </source>
</evidence>
<evidence type="ECO:0000256" key="1">
    <source>
        <dbReference type="SAM" id="MobiDB-lite"/>
    </source>
</evidence>
<protein>
    <submittedName>
        <fullName evidence="2">Uncharacterized protein</fullName>
    </submittedName>
</protein>
<gene>
    <name evidence="2" type="ORF">FHETE_842</name>
</gene>
<organism evidence="2 3">
    <name type="scientific">Fusarium heterosporum</name>
    <dbReference type="NCBI Taxonomy" id="42747"/>
    <lineage>
        <taxon>Eukaryota</taxon>
        <taxon>Fungi</taxon>
        <taxon>Dikarya</taxon>
        <taxon>Ascomycota</taxon>
        <taxon>Pezizomycotina</taxon>
        <taxon>Sordariomycetes</taxon>
        <taxon>Hypocreomycetidae</taxon>
        <taxon>Hypocreales</taxon>
        <taxon>Nectriaceae</taxon>
        <taxon>Fusarium</taxon>
        <taxon>Fusarium heterosporum species complex</taxon>
    </lineage>
</organism>
<proteinExistence type="predicted"/>
<comment type="caution">
    <text evidence="2">The sequence shown here is derived from an EMBL/GenBank/DDBJ whole genome shotgun (WGS) entry which is preliminary data.</text>
</comment>
<feature type="compositionally biased region" description="Polar residues" evidence="1">
    <location>
        <begin position="7"/>
        <end position="22"/>
    </location>
</feature>